<dbReference type="SUPFAM" id="SSF102114">
    <property type="entry name" value="Radical SAM enzymes"/>
    <property type="match status" value="1"/>
</dbReference>
<evidence type="ECO:0000313" key="6">
    <source>
        <dbReference type="EMBL" id="OGD76808.1"/>
    </source>
</evidence>
<reference evidence="6 7" key="1">
    <citation type="journal article" date="2016" name="Nat. Commun.">
        <title>Thousands of microbial genomes shed light on interconnected biogeochemical processes in an aquifer system.</title>
        <authorList>
            <person name="Anantharaman K."/>
            <person name="Brown C.T."/>
            <person name="Hug L.A."/>
            <person name="Sharon I."/>
            <person name="Castelle C.J."/>
            <person name="Probst A.J."/>
            <person name="Thomas B.C."/>
            <person name="Singh A."/>
            <person name="Wilkins M.J."/>
            <person name="Karaoz U."/>
            <person name="Brodie E.L."/>
            <person name="Williams K.H."/>
            <person name="Hubbard S.S."/>
            <person name="Banfield J.F."/>
        </authorList>
    </citation>
    <scope>NUCLEOTIDE SEQUENCE [LARGE SCALE GENOMIC DNA]</scope>
</reference>
<accession>A0A1F5FB12</accession>
<evidence type="ECO:0000256" key="1">
    <source>
        <dbReference type="ARBA" id="ARBA00022691"/>
    </source>
</evidence>
<dbReference type="SFLD" id="SFLDS00029">
    <property type="entry name" value="Radical_SAM"/>
    <property type="match status" value="1"/>
</dbReference>
<dbReference type="GO" id="GO:0051536">
    <property type="term" value="F:iron-sulfur cluster binding"/>
    <property type="evidence" value="ECO:0007669"/>
    <property type="project" value="UniProtKB-KW"/>
</dbReference>
<dbReference type="Gene3D" id="3.20.20.70">
    <property type="entry name" value="Aldolase class I"/>
    <property type="match status" value="1"/>
</dbReference>
<keyword evidence="3" id="KW-0408">Iron</keyword>
<dbReference type="PANTHER" id="PTHR11228:SF34">
    <property type="entry name" value="TUNGSTEN-CONTAINING ALDEHYDE FERREDOXIN OXIDOREDUCTASE COFACTOR MODIFYING PROTEIN"/>
    <property type="match status" value="1"/>
</dbReference>
<dbReference type="PANTHER" id="PTHR11228">
    <property type="entry name" value="RADICAL SAM DOMAIN PROTEIN"/>
    <property type="match status" value="1"/>
</dbReference>
<dbReference type="EMBL" id="MFAF01000063">
    <property type="protein sequence ID" value="OGD76808.1"/>
    <property type="molecule type" value="Genomic_DNA"/>
</dbReference>
<organism evidence="6 7">
    <name type="scientific">Candidatus Coatesbacteria bacterium RBG_13_66_14</name>
    <dbReference type="NCBI Taxonomy" id="1817816"/>
    <lineage>
        <taxon>Bacteria</taxon>
        <taxon>Candidatus Coatesiibacteriota</taxon>
    </lineage>
</organism>
<sequence>MLTGIHFLLTYTCNWECDHCFLFCSPRSEGTFTLAQIRQTLDEARKIPSLEWVYFEGGEPTLYYPLLVEGVRLARERGFRTGVVTNAYWAACVEDARLWLAPFVELGLEDLSLSDDAFHHEGEVTPGGTALAAARSLGLPACSICVEKPTVERTGARGAPVVGGGSMLRGRAAEKLTDGLPTRAAAELTSCPHEDLECPGRVHLDPKGHVHLCQGLSLGNFLQTPLSVLVSSYDAAGHPICGPLVRGGPAGLAKEYGVNIGDRFVDECHYCYLVRKSLRERFPELLAPPQVYGREPNEEG</sequence>
<name>A0A1F5FB12_9BACT</name>
<evidence type="ECO:0000259" key="5">
    <source>
        <dbReference type="Pfam" id="PF04055"/>
    </source>
</evidence>
<gene>
    <name evidence="6" type="ORF">A2Y64_06390</name>
</gene>
<dbReference type="AlphaFoldDB" id="A0A1F5FB12"/>
<evidence type="ECO:0000256" key="2">
    <source>
        <dbReference type="ARBA" id="ARBA00022723"/>
    </source>
</evidence>
<dbReference type="InterPro" id="IPR007197">
    <property type="entry name" value="rSAM"/>
</dbReference>
<proteinExistence type="predicted"/>
<dbReference type="InterPro" id="IPR058240">
    <property type="entry name" value="rSAM_sf"/>
</dbReference>
<dbReference type="InterPro" id="IPR013785">
    <property type="entry name" value="Aldolase_TIM"/>
</dbReference>
<dbReference type="GO" id="GO:0046872">
    <property type="term" value="F:metal ion binding"/>
    <property type="evidence" value="ECO:0007669"/>
    <property type="project" value="UniProtKB-KW"/>
</dbReference>
<dbReference type="Proteomes" id="UP000177187">
    <property type="component" value="Unassembled WGS sequence"/>
</dbReference>
<evidence type="ECO:0000256" key="3">
    <source>
        <dbReference type="ARBA" id="ARBA00023004"/>
    </source>
</evidence>
<evidence type="ECO:0000313" key="7">
    <source>
        <dbReference type="Proteomes" id="UP000177187"/>
    </source>
</evidence>
<feature type="domain" description="Radical SAM core" evidence="5">
    <location>
        <begin position="9"/>
        <end position="114"/>
    </location>
</feature>
<keyword evidence="4" id="KW-0411">Iron-sulfur</keyword>
<dbReference type="Pfam" id="PF04055">
    <property type="entry name" value="Radical_SAM"/>
    <property type="match status" value="1"/>
</dbReference>
<protein>
    <recommendedName>
        <fullName evidence="5">Radical SAM core domain-containing protein</fullName>
    </recommendedName>
</protein>
<comment type="caution">
    <text evidence="6">The sequence shown here is derived from an EMBL/GenBank/DDBJ whole genome shotgun (WGS) entry which is preliminary data.</text>
</comment>
<keyword evidence="2" id="KW-0479">Metal-binding</keyword>
<dbReference type="InterPro" id="IPR050377">
    <property type="entry name" value="Radical_SAM_PqqE_MftC-like"/>
</dbReference>
<dbReference type="GO" id="GO:0003824">
    <property type="term" value="F:catalytic activity"/>
    <property type="evidence" value="ECO:0007669"/>
    <property type="project" value="InterPro"/>
</dbReference>
<dbReference type="STRING" id="1817816.A2Y64_06390"/>
<keyword evidence="1" id="KW-0949">S-adenosyl-L-methionine</keyword>
<evidence type="ECO:0000256" key="4">
    <source>
        <dbReference type="ARBA" id="ARBA00023014"/>
    </source>
</evidence>